<dbReference type="EMBL" id="DS995900">
    <property type="protein sequence ID" value="EEA25081.1"/>
    <property type="molecule type" value="Genomic_DNA"/>
</dbReference>
<dbReference type="InterPro" id="IPR056632">
    <property type="entry name" value="DUF7730"/>
</dbReference>
<dbReference type="STRING" id="441960.B6Q9H3"/>
<dbReference type="VEuPathDB" id="FungiDB:PMAA_062090"/>
<evidence type="ECO:0000313" key="2">
    <source>
        <dbReference type="EMBL" id="EEA25081.1"/>
    </source>
</evidence>
<dbReference type="Proteomes" id="UP000001294">
    <property type="component" value="Unassembled WGS sequence"/>
</dbReference>
<dbReference type="PhylomeDB" id="B6Q9H3"/>
<keyword evidence="3" id="KW-1185">Reference proteome</keyword>
<dbReference type="OrthoDB" id="4757095at2759"/>
<proteinExistence type="predicted"/>
<evidence type="ECO:0000259" key="1">
    <source>
        <dbReference type="Pfam" id="PF24864"/>
    </source>
</evidence>
<protein>
    <recommendedName>
        <fullName evidence="1">DUF7730 domain-containing protein</fullName>
    </recommendedName>
</protein>
<organism evidence="2 3">
    <name type="scientific">Talaromyces marneffei (strain ATCC 18224 / CBS 334.59 / QM 7333)</name>
    <name type="common">Penicillium marneffei</name>
    <dbReference type="NCBI Taxonomy" id="441960"/>
    <lineage>
        <taxon>Eukaryota</taxon>
        <taxon>Fungi</taxon>
        <taxon>Dikarya</taxon>
        <taxon>Ascomycota</taxon>
        <taxon>Pezizomycotina</taxon>
        <taxon>Eurotiomycetes</taxon>
        <taxon>Eurotiomycetidae</taxon>
        <taxon>Eurotiales</taxon>
        <taxon>Trichocomaceae</taxon>
        <taxon>Talaromyces</taxon>
        <taxon>Talaromyces sect. Talaromyces</taxon>
    </lineage>
</organism>
<dbReference type="AlphaFoldDB" id="B6Q9H3"/>
<sequence length="301" mass="34808">MTMNFKKLFSINNHNNTRMKRPDYQDKNVVPRLPQTRPRALTLQEPSQQTAGLLERLPIELRLLIYNEVLGHHRVHVVFEFGLREYRTYKRREHLEWRWWHCICTWDQRDDLYSNYLDNCRSGRVDGNPGPPNGMMGKIKLNFAILLTCRQIYSEAIDILYSTTTFLFATRQLLSSFPSLVLPHRFALISSIETTWNFVGLGEPTISVADQKCYYDMWAMLGGMPNLKRIRISVAAYECPNPPPDNLKEVWLGPLKQLGKLGIFEVLVPESYARHFGVDDGSNFTLGTFRDIPCPVTCHAG</sequence>
<dbReference type="Pfam" id="PF24864">
    <property type="entry name" value="DUF7730"/>
    <property type="match status" value="1"/>
</dbReference>
<reference evidence="3" key="1">
    <citation type="journal article" date="2015" name="Genome Announc.">
        <title>Genome sequence of the AIDS-associated pathogen Penicillium marneffei (ATCC18224) and its near taxonomic relative Talaromyces stipitatus (ATCC10500).</title>
        <authorList>
            <person name="Nierman W.C."/>
            <person name="Fedorova-Abrams N.D."/>
            <person name="Andrianopoulos A."/>
        </authorList>
    </citation>
    <scope>NUCLEOTIDE SEQUENCE [LARGE SCALE GENOMIC DNA]</scope>
    <source>
        <strain evidence="3">ATCC 18224 / CBS 334.59 / QM 7333</strain>
    </source>
</reference>
<dbReference type="PANTHER" id="PTHR38790">
    <property type="entry name" value="2EXR DOMAIN-CONTAINING PROTEIN-RELATED"/>
    <property type="match status" value="1"/>
</dbReference>
<name>B6Q9H3_TALMQ</name>
<gene>
    <name evidence="2" type="ORF">PMAA_062090</name>
</gene>
<feature type="domain" description="DUF7730" evidence="1">
    <location>
        <begin position="47"/>
        <end position="272"/>
    </location>
</feature>
<evidence type="ECO:0000313" key="3">
    <source>
        <dbReference type="Proteomes" id="UP000001294"/>
    </source>
</evidence>
<accession>B6Q9H3</accession>